<dbReference type="EMBL" id="VXIV02002705">
    <property type="protein sequence ID" value="KAF6023497.1"/>
    <property type="molecule type" value="Genomic_DNA"/>
</dbReference>
<reference evidence="1" key="1">
    <citation type="submission" date="2020-06" db="EMBL/GenBank/DDBJ databases">
        <title>Draft genome of Bugula neritina, a colonial animal packing powerful symbionts and potential medicines.</title>
        <authorList>
            <person name="Rayko M."/>
        </authorList>
    </citation>
    <scope>NUCLEOTIDE SEQUENCE [LARGE SCALE GENOMIC DNA]</scope>
    <source>
        <strain evidence="1">Kwan_BN1</strain>
    </source>
</reference>
<accession>A0A7J7JBW7</accession>
<dbReference type="Proteomes" id="UP000593567">
    <property type="component" value="Unassembled WGS sequence"/>
</dbReference>
<protein>
    <submittedName>
        <fullName evidence="1">Uncharacterized protein</fullName>
    </submittedName>
</protein>
<organism evidence="1 2">
    <name type="scientific">Bugula neritina</name>
    <name type="common">Brown bryozoan</name>
    <name type="synonym">Sertularia neritina</name>
    <dbReference type="NCBI Taxonomy" id="10212"/>
    <lineage>
        <taxon>Eukaryota</taxon>
        <taxon>Metazoa</taxon>
        <taxon>Spiralia</taxon>
        <taxon>Lophotrochozoa</taxon>
        <taxon>Bryozoa</taxon>
        <taxon>Gymnolaemata</taxon>
        <taxon>Cheilostomatida</taxon>
        <taxon>Flustrina</taxon>
        <taxon>Buguloidea</taxon>
        <taxon>Bugulidae</taxon>
        <taxon>Bugula</taxon>
    </lineage>
</organism>
<name>A0A7J7JBW7_BUGNE</name>
<evidence type="ECO:0000313" key="2">
    <source>
        <dbReference type="Proteomes" id="UP000593567"/>
    </source>
</evidence>
<keyword evidence="2" id="KW-1185">Reference proteome</keyword>
<gene>
    <name evidence="1" type="ORF">EB796_018194</name>
</gene>
<proteinExistence type="predicted"/>
<dbReference type="AlphaFoldDB" id="A0A7J7JBW7"/>
<sequence length="93" mass="10374">MCILCSIRYSNYCTQLYNLLCLNITYANITLLCVCSTFSGLGLRPIKDYLTLETNPNFLISISVHPQTITITITNIGILTDINRPHAVGATYK</sequence>
<evidence type="ECO:0000313" key="1">
    <source>
        <dbReference type="EMBL" id="KAF6023497.1"/>
    </source>
</evidence>
<comment type="caution">
    <text evidence="1">The sequence shown here is derived from an EMBL/GenBank/DDBJ whole genome shotgun (WGS) entry which is preliminary data.</text>
</comment>